<dbReference type="GO" id="GO:0015658">
    <property type="term" value="F:branched-chain amino acid transmembrane transporter activity"/>
    <property type="evidence" value="ECO:0007669"/>
    <property type="project" value="TreeGrafter"/>
</dbReference>
<dbReference type="PROSITE" id="PS00211">
    <property type="entry name" value="ABC_TRANSPORTER_1"/>
    <property type="match status" value="1"/>
</dbReference>
<dbReference type="PANTHER" id="PTHR43820:SF4">
    <property type="entry name" value="HIGH-AFFINITY BRANCHED-CHAIN AMINO ACID TRANSPORT ATP-BINDING PROTEIN LIVF"/>
    <property type="match status" value="1"/>
</dbReference>
<dbReference type="SMART" id="SM00382">
    <property type="entry name" value="AAA"/>
    <property type="match status" value="1"/>
</dbReference>
<dbReference type="Proteomes" id="UP000331127">
    <property type="component" value="Unassembled WGS sequence"/>
</dbReference>
<keyword evidence="4 7" id="KW-0067">ATP-binding</keyword>
<evidence type="ECO:0000259" key="6">
    <source>
        <dbReference type="PROSITE" id="PS50893"/>
    </source>
</evidence>
<keyword evidence="5" id="KW-0029">Amino-acid transport</keyword>
<dbReference type="PROSITE" id="PS50893">
    <property type="entry name" value="ABC_TRANSPORTER_2"/>
    <property type="match status" value="1"/>
</dbReference>
<sequence length="233" mass="25221">MTDPPLSCDRLCAGYGRKRVLHEVTIRALGGRVLAVLGHNGAGKTTLLKTMAGLMKPQAGQVTCAAGSTTAALRSGFTTFVPAERFVYPDLTVEENLLLATPARSRRDAPDRMARAFDYYPVLAHRRHTRAGLFSGGQQRMLSIGMALMRAPSVLLLDEPSLGLAPAIQDQLFASVRRLASLESLAVVLVEQNVTKALSVADEVIVLRAGRTVRSGAAHELSGLDRTQWWELF</sequence>
<gene>
    <name evidence="7" type="ORF">Amac_088900</name>
</gene>
<comment type="similarity">
    <text evidence="1">Belongs to the ABC transporter superfamily.</text>
</comment>
<dbReference type="PANTHER" id="PTHR43820">
    <property type="entry name" value="HIGH-AFFINITY BRANCHED-CHAIN AMINO ACID TRANSPORT ATP-BINDING PROTEIN LIVF"/>
    <property type="match status" value="1"/>
</dbReference>
<dbReference type="GO" id="GO:0015807">
    <property type="term" value="P:L-amino acid transport"/>
    <property type="evidence" value="ECO:0007669"/>
    <property type="project" value="TreeGrafter"/>
</dbReference>
<evidence type="ECO:0000256" key="1">
    <source>
        <dbReference type="ARBA" id="ARBA00005417"/>
    </source>
</evidence>
<organism evidence="7 8">
    <name type="scientific">Acrocarpospora macrocephala</name>
    <dbReference type="NCBI Taxonomy" id="150177"/>
    <lineage>
        <taxon>Bacteria</taxon>
        <taxon>Bacillati</taxon>
        <taxon>Actinomycetota</taxon>
        <taxon>Actinomycetes</taxon>
        <taxon>Streptosporangiales</taxon>
        <taxon>Streptosporangiaceae</taxon>
        <taxon>Acrocarpospora</taxon>
    </lineage>
</organism>
<comment type="caution">
    <text evidence="7">The sequence shown here is derived from an EMBL/GenBank/DDBJ whole genome shotgun (WGS) entry which is preliminary data.</text>
</comment>
<proteinExistence type="inferred from homology"/>
<keyword evidence="2" id="KW-0813">Transport</keyword>
<dbReference type="Pfam" id="PF00005">
    <property type="entry name" value="ABC_tran"/>
    <property type="match status" value="1"/>
</dbReference>
<name>A0A5M3X8X9_9ACTN</name>
<dbReference type="EMBL" id="BLAE01000073">
    <property type="protein sequence ID" value="GES15293.1"/>
    <property type="molecule type" value="Genomic_DNA"/>
</dbReference>
<dbReference type="GO" id="GO:0005524">
    <property type="term" value="F:ATP binding"/>
    <property type="evidence" value="ECO:0007669"/>
    <property type="project" value="UniProtKB-KW"/>
</dbReference>
<evidence type="ECO:0000256" key="5">
    <source>
        <dbReference type="ARBA" id="ARBA00022970"/>
    </source>
</evidence>
<dbReference type="Gene3D" id="3.40.50.300">
    <property type="entry name" value="P-loop containing nucleotide triphosphate hydrolases"/>
    <property type="match status" value="1"/>
</dbReference>
<evidence type="ECO:0000256" key="2">
    <source>
        <dbReference type="ARBA" id="ARBA00022448"/>
    </source>
</evidence>
<reference evidence="7 8" key="1">
    <citation type="submission" date="2019-10" db="EMBL/GenBank/DDBJ databases">
        <title>Whole genome shotgun sequence of Acrocarpospora macrocephala NBRC 16266.</title>
        <authorList>
            <person name="Ichikawa N."/>
            <person name="Kimura A."/>
            <person name="Kitahashi Y."/>
            <person name="Komaki H."/>
            <person name="Oguchi A."/>
        </authorList>
    </citation>
    <scope>NUCLEOTIDE SEQUENCE [LARGE SCALE GENOMIC DNA]</scope>
    <source>
        <strain evidence="7 8">NBRC 16266</strain>
    </source>
</reference>
<dbReference type="GO" id="GO:0016887">
    <property type="term" value="F:ATP hydrolysis activity"/>
    <property type="evidence" value="ECO:0007669"/>
    <property type="project" value="InterPro"/>
</dbReference>
<keyword evidence="8" id="KW-1185">Reference proteome</keyword>
<dbReference type="InterPro" id="IPR027417">
    <property type="entry name" value="P-loop_NTPase"/>
</dbReference>
<keyword evidence="3" id="KW-0547">Nucleotide-binding</keyword>
<dbReference type="SUPFAM" id="SSF52540">
    <property type="entry name" value="P-loop containing nucleoside triphosphate hydrolases"/>
    <property type="match status" value="1"/>
</dbReference>
<feature type="domain" description="ABC transporter" evidence="6">
    <location>
        <begin position="6"/>
        <end position="232"/>
    </location>
</feature>
<dbReference type="InterPro" id="IPR052156">
    <property type="entry name" value="BCAA_Transport_ATP-bd_LivF"/>
</dbReference>
<accession>A0A5M3X8X9</accession>
<protein>
    <submittedName>
        <fullName evidence="7">ABC transporter ATP-binding protein</fullName>
    </submittedName>
</protein>
<dbReference type="InterPro" id="IPR017871">
    <property type="entry name" value="ABC_transporter-like_CS"/>
</dbReference>
<evidence type="ECO:0000256" key="3">
    <source>
        <dbReference type="ARBA" id="ARBA00022741"/>
    </source>
</evidence>
<evidence type="ECO:0000313" key="8">
    <source>
        <dbReference type="Proteomes" id="UP000331127"/>
    </source>
</evidence>
<evidence type="ECO:0000313" key="7">
    <source>
        <dbReference type="EMBL" id="GES15293.1"/>
    </source>
</evidence>
<evidence type="ECO:0000256" key="4">
    <source>
        <dbReference type="ARBA" id="ARBA00022840"/>
    </source>
</evidence>
<dbReference type="InterPro" id="IPR003593">
    <property type="entry name" value="AAA+_ATPase"/>
</dbReference>
<dbReference type="AlphaFoldDB" id="A0A5M3X8X9"/>
<dbReference type="RefSeq" id="WP_170322965.1">
    <property type="nucleotide sequence ID" value="NZ_BAAAHL010000004.1"/>
</dbReference>
<dbReference type="InterPro" id="IPR003439">
    <property type="entry name" value="ABC_transporter-like_ATP-bd"/>
</dbReference>